<keyword evidence="2" id="KW-1185">Reference proteome</keyword>
<reference evidence="1" key="1">
    <citation type="journal article" date="2020" name="J Insects Food Feed">
        <title>The yellow mealworm (Tenebrio molitor) genome: a resource for the emerging insects as food and feed industry.</title>
        <authorList>
            <person name="Eriksson T."/>
            <person name="Andere A."/>
            <person name="Kelstrup H."/>
            <person name="Emery V."/>
            <person name="Picard C."/>
        </authorList>
    </citation>
    <scope>NUCLEOTIDE SEQUENCE</scope>
    <source>
        <strain evidence="1">Stoneville</strain>
        <tissue evidence="1">Whole head</tissue>
    </source>
</reference>
<accession>A0A8J6HE42</accession>
<proteinExistence type="predicted"/>
<evidence type="ECO:0000313" key="1">
    <source>
        <dbReference type="EMBL" id="KAH0812417.1"/>
    </source>
</evidence>
<evidence type="ECO:0000313" key="2">
    <source>
        <dbReference type="Proteomes" id="UP000719412"/>
    </source>
</evidence>
<name>A0A8J6HE42_TENMO</name>
<dbReference type="Proteomes" id="UP000719412">
    <property type="component" value="Unassembled WGS sequence"/>
</dbReference>
<sequence>MNGWRSRRPPRPEQALRCGLLQGEVYHGKTLDERCIQTTLNASCRLWTLLLPTLRIDRATKGVGIERNRHKLHHVLILEEVVNRRYGWRLGRDVLVLMDEKHSAEDIGKLLPTKMITKVGTGEAALSEERQRRFSPLRHRISISNGRARAEAVVFGEDAIWKNVSVRLGRARRLIGIGDYKVKCSFTREIDKSKKLHYATRMLRVKLMNLRVSRNLI</sequence>
<reference evidence="1" key="2">
    <citation type="submission" date="2021-08" db="EMBL/GenBank/DDBJ databases">
        <authorList>
            <person name="Eriksson T."/>
        </authorList>
    </citation>
    <scope>NUCLEOTIDE SEQUENCE</scope>
    <source>
        <strain evidence="1">Stoneville</strain>
        <tissue evidence="1">Whole head</tissue>
    </source>
</reference>
<organism evidence="1 2">
    <name type="scientific">Tenebrio molitor</name>
    <name type="common">Yellow mealworm beetle</name>
    <dbReference type="NCBI Taxonomy" id="7067"/>
    <lineage>
        <taxon>Eukaryota</taxon>
        <taxon>Metazoa</taxon>
        <taxon>Ecdysozoa</taxon>
        <taxon>Arthropoda</taxon>
        <taxon>Hexapoda</taxon>
        <taxon>Insecta</taxon>
        <taxon>Pterygota</taxon>
        <taxon>Neoptera</taxon>
        <taxon>Endopterygota</taxon>
        <taxon>Coleoptera</taxon>
        <taxon>Polyphaga</taxon>
        <taxon>Cucujiformia</taxon>
        <taxon>Tenebrionidae</taxon>
        <taxon>Tenebrio</taxon>
    </lineage>
</organism>
<comment type="caution">
    <text evidence="1">The sequence shown here is derived from an EMBL/GenBank/DDBJ whole genome shotgun (WGS) entry which is preliminary data.</text>
</comment>
<protein>
    <submittedName>
        <fullName evidence="1">Uncharacterized protein</fullName>
    </submittedName>
</protein>
<dbReference type="EMBL" id="JABDTM020026070">
    <property type="protein sequence ID" value="KAH0812417.1"/>
    <property type="molecule type" value="Genomic_DNA"/>
</dbReference>
<dbReference type="AlphaFoldDB" id="A0A8J6HE42"/>
<gene>
    <name evidence="1" type="ORF">GEV33_010368</name>
</gene>